<keyword evidence="2" id="KW-0378">Hydrolase</keyword>
<dbReference type="InterPro" id="IPR005135">
    <property type="entry name" value="Endo/exonuclease/phosphatase"/>
</dbReference>
<evidence type="ECO:0000313" key="2">
    <source>
        <dbReference type="EMBL" id="MDY7231137.1"/>
    </source>
</evidence>
<dbReference type="PANTHER" id="PTHR14859:SF1">
    <property type="entry name" value="PGAP2-INTERACTING PROTEIN"/>
    <property type="match status" value="1"/>
</dbReference>
<reference evidence="2 3" key="1">
    <citation type="submission" date="2023-12" db="EMBL/GenBank/DDBJ databases">
        <title>the genome sequence of Hyalangium sp. s54d21.</title>
        <authorList>
            <person name="Zhang X."/>
        </authorList>
    </citation>
    <scope>NUCLEOTIDE SEQUENCE [LARGE SCALE GENOMIC DNA]</scope>
    <source>
        <strain evidence="3">s54d21</strain>
    </source>
</reference>
<protein>
    <submittedName>
        <fullName evidence="2">Endonuclease/exonuclease/phosphatase family protein</fullName>
    </submittedName>
</protein>
<evidence type="ECO:0000259" key="1">
    <source>
        <dbReference type="Pfam" id="PF03372"/>
    </source>
</evidence>
<dbReference type="PANTHER" id="PTHR14859">
    <property type="entry name" value="CALCOFLUOR WHITE HYPERSENSITIVE PROTEIN PRECURSOR"/>
    <property type="match status" value="1"/>
</dbReference>
<dbReference type="Proteomes" id="UP001291309">
    <property type="component" value="Unassembled WGS sequence"/>
</dbReference>
<keyword evidence="2" id="KW-0255">Endonuclease</keyword>
<keyword evidence="3" id="KW-1185">Reference proteome</keyword>
<dbReference type="EMBL" id="JAXIVS010000013">
    <property type="protein sequence ID" value="MDY7231137.1"/>
    <property type="molecule type" value="Genomic_DNA"/>
</dbReference>
<name>A0ABU5HCF5_9BACT</name>
<feature type="domain" description="Endonuclease/exonuclease/phosphatase" evidence="1">
    <location>
        <begin position="6"/>
        <end position="254"/>
    </location>
</feature>
<proteinExistence type="predicted"/>
<gene>
    <name evidence="2" type="ORF">SYV04_32410</name>
</gene>
<dbReference type="InterPro" id="IPR036691">
    <property type="entry name" value="Endo/exonu/phosph_ase_sf"/>
</dbReference>
<dbReference type="Gene3D" id="3.60.10.10">
    <property type="entry name" value="Endonuclease/exonuclease/phosphatase"/>
    <property type="match status" value="1"/>
</dbReference>
<dbReference type="GO" id="GO:0004519">
    <property type="term" value="F:endonuclease activity"/>
    <property type="evidence" value="ECO:0007669"/>
    <property type="project" value="UniProtKB-KW"/>
</dbReference>
<dbReference type="SUPFAM" id="SSF56219">
    <property type="entry name" value="DNase I-like"/>
    <property type="match status" value="1"/>
</dbReference>
<comment type="caution">
    <text evidence="2">The sequence shown here is derived from an EMBL/GenBank/DDBJ whole genome shotgun (WGS) entry which is preliminary data.</text>
</comment>
<sequence>MALKVMTFNVLFGGEDRFDAILALLARVRPDVLVLQECLWWETGDRLHQVATALGIPSSAAHIHLGTSRPRWSGRRYHVVVASRRPLRAIQNHNDPRLIGHCLVQCQLDSGGPLTLFGTHYDAHQEDIRLVEARYLCDLLEPQTFQEEQYLLAGDLNSLSRKDPYPSDLADKLLSAGTDKYGHPPRFSVMDTLESFGWVDTLYHRQSPAHWVTAQRQRNGVVIDYRTDYILASPRMAERLIGSEVVDVGTASDHHAVVATFREG</sequence>
<keyword evidence="2" id="KW-0540">Nuclease</keyword>
<organism evidence="2 3">
    <name type="scientific">Hyalangium rubrum</name>
    <dbReference type="NCBI Taxonomy" id="3103134"/>
    <lineage>
        <taxon>Bacteria</taxon>
        <taxon>Pseudomonadati</taxon>
        <taxon>Myxococcota</taxon>
        <taxon>Myxococcia</taxon>
        <taxon>Myxococcales</taxon>
        <taxon>Cystobacterineae</taxon>
        <taxon>Archangiaceae</taxon>
        <taxon>Hyalangium</taxon>
    </lineage>
</organism>
<evidence type="ECO:0000313" key="3">
    <source>
        <dbReference type="Proteomes" id="UP001291309"/>
    </source>
</evidence>
<dbReference type="InterPro" id="IPR051916">
    <property type="entry name" value="GPI-anchor_lipid_remodeler"/>
</dbReference>
<dbReference type="Pfam" id="PF03372">
    <property type="entry name" value="Exo_endo_phos"/>
    <property type="match status" value="1"/>
</dbReference>
<accession>A0ABU5HCF5</accession>